<evidence type="ECO:0000256" key="1">
    <source>
        <dbReference type="ARBA" id="ARBA00005854"/>
    </source>
</evidence>
<dbReference type="CDD" id="cd12171">
    <property type="entry name" value="2-Hacid_dh_10"/>
    <property type="match status" value="1"/>
</dbReference>
<dbReference type="Pfam" id="PF02826">
    <property type="entry name" value="2-Hacid_dh_C"/>
    <property type="match status" value="1"/>
</dbReference>
<keyword evidence="3" id="KW-0520">NAD</keyword>
<dbReference type="STRING" id="460384.SAMN05216313_13244"/>
<dbReference type="SUPFAM" id="SSF51735">
    <property type="entry name" value="NAD(P)-binding Rossmann-fold domains"/>
    <property type="match status" value="1"/>
</dbReference>
<feature type="domain" description="D-isomer specific 2-hydroxyacid dehydrogenase NAD-binding" evidence="6">
    <location>
        <begin position="133"/>
        <end position="311"/>
    </location>
</feature>
<evidence type="ECO:0000256" key="4">
    <source>
        <dbReference type="RuleBase" id="RU003719"/>
    </source>
</evidence>
<dbReference type="GO" id="GO:0051287">
    <property type="term" value="F:NAD binding"/>
    <property type="evidence" value="ECO:0007669"/>
    <property type="project" value="InterPro"/>
</dbReference>
<proteinExistence type="inferred from homology"/>
<dbReference type="Proteomes" id="UP000198508">
    <property type="component" value="Unassembled WGS sequence"/>
</dbReference>
<dbReference type="PANTHER" id="PTHR42789">
    <property type="entry name" value="D-ISOMER SPECIFIC 2-HYDROXYACID DEHYDROGENASE FAMILY PROTEIN (AFU_ORTHOLOGUE AFUA_6G10090)"/>
    <property type="match status" value="1"/>
</dbReference>
<dbReference type="EMBL" id="FOIM01000032">
    <property type="protein sequence ID" value="SEU11480.1"/>
    <property type="molecule type" value="Genomic_DNA"/>
</dbReference>
<evidence type="ECO:0000256" key="2">
    <source>
        <dbReference type="ARBA" id="ARBA00023002"/>
    </source>
</evidence>
<dbReference type="GeneID" id="93277365"/>
<evidence type="ECO:0000313" key="8">
    <source>
        <dbReference type="Proteomes" id="UP000198508"/>
    </source>
</evidence>
<evidence type="ECO:0000256" key="3">
    <source>
        <dbReference type="ARBA" id="ARBA00023027"/>
    </source>
</evidence>
<dbReference type="InterPro" id="IPR036291">
    <property type="entry name" value="NAD(P)-bd_dom_sf"/>
</dbReference>
<protein>
    <submittedName>
        <fullName evidence="7">D-3-phosphoglycerate dehydrogenase</fullName>
    </submittedName>
</protein>
<dbReference type="RefSeq" id="WP_092369503.1">
    <property type="nucleotide sequence ID" value="NZ_DAINWJ010000405.1"/>
</dbReference>
<feature type="domain" description="D-isomer specific 2-hydroxyacid dehydrogenase catalytic" evidence="5">
    <location>
        <begin position="52"/>
        <end position="343"/>
    </location>
</feature>
<accession>A0A1I0JM32</accession>
<dbReference type="InterPro" id="IPR006139">
    <property type="entry name" value="D-isomer_2_OHA_DH_cat_dom"/>
</dbReference>
<gene>
    <name evidence="7" type="ORF">SAMN05216313_13244</name>
</gene>
<evidence type="ECO:0000313" key="7">
    <source>
        <dbReference type="EMBL" id="SEU11480.1"/>
    </source>
</evidence>
<dbReference type="FunFam" id="3.40.50.720:FF:000203">
    <property type="entry name" value="D-3-phosphoglycerate dehydrogenase (SerA)"/>
    <property type="match status" value="1"/>
</dbReference>
<evidence type="ECO:0000259" key="6">
    <source>
        <dbReference type="Pfam" id="PF02826"/>
    </source>
</evidence>
<dbReference type="SUPFAM" id="SSF52283">
    <property type="entry name" value="Formate/glycerate dehydrogenase catalytic domain-like"/>
    <property type="match status" value="1"/>
</dbReference>
<dbReference type="PANTHER" id="PTHR42789:SF1">
    <property type="entry name" value="D-ISOMER SPECIFIC 2-HYDROXYACID DEHYDROGENASE FAMILY PROTEIN (AFU_ORTHOLOGUE AFUA_6G10090)"/>
    <property type="match status" value="1"/>
</dbReference>
<dbReference type="AlphaFoldDB" id="A0A1I0JM32"/>
<dbReference type="InterPro" id="IPR050857">
    <property type="entry name" value="D-2-hydroxyacid_DH"/>
</dbReference>
<dbReference type="Gene3D" id="3.40.50.720">
    <property type="entry name" value="NAD(P)-binding Rossmann-like Domain"/>
    <property type="match status" value="2"/>
</dbReference>
<dbReference type="InterPro" id="IPR006140">
    <property type="entry name" value="D-isomer_DH_NAD-bd"/>
</dbReference>
<organism evidence="7 8">
    <name type="scientific">Enterocloster lavalensis</name>
    <dbReference type="NCBI Taxonomy" id="460384"/>
    <lineage>
        <taxon>Bacteria</taxon>
        <taxon>Bacillati</taxon>
        <taxon>Bacillota</taxon>
        <taxon>Clostridia</taxon>
        <taxon>Lachnospirales</taxon>
        <taxon>Lachnospiraceae</taxon>
        <taxon>Enterocloster</taxon>
    </lineage>
</organism>
<reference evidence="8" key="1">
    <citation type="submission" date="2016-10" db="EMBL/GenBank/DDBJ databases">
        <authorList>
            <person name="Varghese N."/>
            <person name="Submissions S."/>
        </authorList>
    </citation>
    <scope>NUCLEOTIDE SEQUENCE [LARGE SCALE GENOMIC DNA]</scope>
    <source>
        <strain evidence="8">NLAE-zl-G277</strain>
    </source>
</reference>
<evidence type="ECO:0000259" key="5">
    <source>
        <dbReference type="Pfam" id="PF00389"/>
    </source>
</evidence>
<sequence>MKAILLGDAMIGGAGFQRAWEKHMGRYGSDLVVNDWEKDWGQLQYRRLEVEKRGPEIETVDETILKEGQDAQALMGLFVPVSSKVMDAMPKLRIVGVSRAGLENVNVEEATRRGILVFNVQGRNAHAVSDFAVGMMLAECRNIARAHFAIRNGEWRKTFTNSDVVPELHGRIVGLVGFGHIGRLVAKKLSGFDVKVVVYDPYTPKEAIKELGAEKVELEELLKNSDFVSVHARLTSENKGMIGEHEIGLMKPTAYFINTGRAGLVDQDALAKALGDKKIMGAALDVFYTEPLPADSPFMTLDNVTLTTHIAGTTADALSNSPFLLMEDVAKFLEEGDSRFIVNRQVLQDEGFKAWLASVRL</sequence>
<comment type="similarity">
    <text evidence="1 4">Belongs to the D-isomer specific 2-hydroxyacid dehydrogenase family.</text>
</comment>
<name>A0A1I0JM32_9FIRM</name>
<keyword evidence="2 4" id="KW-0560">Oxidoreductase</keyword>
<keyword evidence="8" id="KW-1185">Reference proteome</keyword>
<dbReference type="Pfam" id="PF00389">
    <property type="entry name" value="2-Hacid_dh"/>
    <property type="match status" value="1"/>
</dbReference>
<dbReference type="GO" id="GO:0016616">
    <property type="term" value="F:oxidoreductase activity, acting on the CH-OH group of donors, NAD or NADP as acceptor"/>
    <property type="evidence" value="ECO:0007669"/>
    <property type="project" value="InterPro"/>
</dbReference>